<dbReference type="PANTHER" id="PTHR11662:SF77">
    <property type="entry name" value="MAJOR FACILITATOR SUPERFAMILY TRANSPORTER 17, ISOFORM F"/>
    <property type="match status" value="1"/>
</dbReference>
<evidence type="ECO:0000256" key="2">
    <source>
        <dbReference type="ARBA" id="ARBA00022692"/>
    </source>
</evidence>
<keyword evidence="3 5" id="KW-1133">Transmembrane helix</keyword>
<dbReference type="Pfam" id="PF07690">
    <property type="entry name" value="MFS_1"/>
    <property type="match status" value="1"/>
</dbReference>
<evidence type="ECO:0000256" key="3">
    <source>
        <dbReference type="ARBA" id="ARBA00022989"/>
    </source>
</evidence>
<dbReference type="SUPFAM" id="SSF103473">
    <property type="entry name" value="MFS general substrate transporter"/>
    <property type="match status" value="1"/>
</dbReference>
<feature type="transmembrane region" description="Helical" evidence="5">
    <location>
        <begin position="35"/>
        <end position="55"/>
    </location>
</feature>
<accession>A0A8D9FFG0</accession>
<sequence>MASEVGKDDRVYPMQGGDYPMFGARQSIRDMQDAVPARVVLYMMSFTGFLVSFMMRTDINIAMVAMVKFQSSGNSSANSSQPFCYTEPKITSPINGSEPPLYNETFVEKPNEEGEFDWDTTTQGAILSSFYWCYILSQVVGGVLTQRFGTKTVFGFSQLITAICSLLIPQAAVLHYGALIALRSIQGIASVSAPLFSRNMFPSYFSSPPLQTLALFSRNVLAVPGTNVACYVRSGWTLDSIQ</sequence>
<dbReference type="GO" id="GO:0022857">
    <property type="term" value="F:transmembrane transporter activity"/>
    <property type="evidence" value="ECO:0007669"/>
    <property type="project" value="InterPro"/>
</dbReference>
<dbReference type="Gene3D" id="1.20.120.540">
    <property type="entry name" value="Voltage-gated potassium channels"/>
    <property type="match status" value="1"/>
</dbReference>
<dbReference type="EMBL" id="HBUF01350301">
    <property type="protein sequence ID" value="CAG6713195.1"/>
    <property type="molecule type" value="Transcribed_RNA"/>
</dbReference>
<dbReference type="GO" id="GO:0006820">
    <property type="term" value="P:monoatomic anion transport"/>
    <property type="evidence" value="ECO:0007669"/>
    <property type="project" value="TreeGrafter"/>
</dbReference>
<dbReference type="GO" id="GO:0016020">
    <property type="term" value="C:membrane"/>
    <property type="evidence" value="ECO:0007669"/>
    <property type="project" value="UniProtKB-SubCell"/>
</dbReference>
<comment type="subcellular location">
    <subcellularLocation>
        <location evidence="1">Membrane</location>
        <topology evidence="1">Multi-pass membrane protein</topology>
    </subcellularLocation>
</comment>
<evidence type="ECO:0000256" key="1">
    <source>
        <dbReference type="ARBA" id="ARBA00004141"/>
    </source>
</evidence>
<dbReference type="EMBL" id="HBUF01256081">
    <property type="protein sequence ID" value="CAG6681546.1"/>
    <property type="molecule type" value="Transcribed_RNA"/>
</dbReference>
<evidence type="ECO:0000256" key="5">
    <source>
        <dbReference type="SAM" id="Phobius"/>
    </source>
</evidence>
<evidence type="ECO:0000256" key="4">
    <source>
        <dbReference type="ARBA" id="ARBA00023136"/>
    </source>
</evidence>
<dbReference type="InterPro" id="IPR050382">
    <property type="entry name" value="MFS_Na/Anion_cotransporter"/>
</dbReference>
<name>A0A8D9FFG0_9HEMI</name>
<dbReference type="EMBL" id="HBUF01654912">
    <property type="protein sequence ID" value="CAG6787589.1"/>
    <property type="molecule type" value="Transcribed_RNA"/>
</dbReference>
<keyword evidence="2 5" id="KW-0812">Transmembrane</keyword>
<dbReference type="InterPro" id="IPR027378">
    <property type="entry name" value="Nucleotide_channel_N"/>
</dbReference>
<reference evidence="6" key="1">
    <citation type="submission" date="2021-05" db="EMBL/GenBank/DDBJ databases">
        <authorList>
            <person name="Alioto T."/>
            <person name="Alioto T."/>
            <person name="Gomez Garrido J."/>
        </authorList>
    </citation>
    <scope>NUCLEOTIDE SEQUENCE</scope>
</reference>
<dbReference type="InterPro" id="IPR036259">
    <property type="entry name" value="MFS_trans_sf"/>
</dbReference>
<evidence type="ECO:0000313" key="6">
    <source>
        <dbReference type="EMBL" id="CAG6787589.1"/>
    </source>
</evidence>
<proteinExistence type="predicted"/>
<dbReference type="PANTHER" id="PTHR11662">
    <property type="entry name" value="SOLUTE CARRIER FAMILY 17"/>
    <property type="match status" value="1"/>
</dbReference>
<protein>
    <submittedName>
        <fullName evidence="6">Sialin</fullName>
    </submittedName>
</protein>
<organism evidence="6">
    <name type="scientific">Cacopsylla melanoneura</name>
    <dbReference type="NCBI Taxonomy" id="428564"/>
    <lineage>
        <taxon>Eukaryota</taxon>
        <taxon>Metazoa</taxon>
        <taxon>Ecdysozoa</taxon>
        <taxon>Arthropoda</taxon>
        <taxon>Hexapoda</taxon>
        <taxon>Insecta</taxon>
        <taxon>Pterygota</taxon>
        <taxon>Neoptera</taxon>
        <taxon>Paraneoptera</taxon>
        <taxon>Hemiptera</taxon>
        <taxon>Sternorrhyncha</taxon>
        <taxon>Psylloidea</taxon>
        <taxon>Psyllidae</taxon>
        <taxon>Psyllinae</taxon>
        <taxon>Cacopsylla</taxon>
    </lineage>
</organism>
<keyword evidence="4 5" id="KW-0472">Membrane</keyword>
<dbReference type="InterPro" id="IPR011701">
    <property type="entry name" value="MFS"/>
</dbReference>
<dbReference type="AlphaFoldDB" id="A0A8D9FFG0"/>